<dbReference type="InterPro" id="IPR043504">
    <property type="entry name" value="Peptidase_S1_PA_chymotrypsin"/>
</dbReference>
<evidence type="ECO:0000313" key="4">
    <source>
        <dbReference type="Proteomes" id="UP000000305"/>
    </source>
</evidence>
<dbReference type="HOGENOM" id="CLU_2063808_0_0_1"/>
<dbReference type="GO" id="GO:0004252">
    <property type="term" value="F:serine-type endopeptidase activity"/>
    <property type="evidence" value="ECO:0007669"/>
    <property type="project" value="InterPro"/>
</dbReference>
<gene>
    <name evidence="3" type="ORF">DAPPUDRAFT_324075</name>
</gene>
<dbReference type="KEGG" id="dpx:DAPPUDRAFT_324075"/>
<sequence>MQTLELNGKREGEKKSEDRPSKRMTLVPTSELFKRLEKLEEILNYEFHSKNLLLEALILNEDKNSNYNKDTCQGDSWGTFDDEDEDRFYLLGVVSFGYKCAVPGFSGAFYLDWILSKMQ</sequence>
<organism evidence="3 4">
    <name type="scientific">Daphnia pulex</name>
    <name type="common">Water flea</name>
    <dbReference type="NCBI Taxonomy" id="6669"/>
    <lineage>
        <taxon>Eukaryota</taxon>
        <taxon>Metazoa</taxon>
        <taxon>Ecdysozoa</taxon>
        <taxon>Arthropoda</taxon>
        <taxon>Crustacea</taxon>
        <taxon>Branchiopoda</taxon>
        <taxon>Diplostraca</taxon>
        <taxon>Cladocera</taxon>
        <taxon>Anomopoda</taxon>
        <taxon>Daphniidae</taxon>
        <taxon>Daphnia</taxon>
    </lineage>
</organism>
<dbReference type="Proteomes" id="UP000000305">
    <property type="component" value="Unassembled WGS sequence"/>
</dbReference>
<proteinExistence type="predicted"/>
<feature type="compositionally biased region" description="Basic and acidic residues" evidence="1">
    <location>
        <begin position="7"/>
        <end position="21"/>
    </location>
</feature>
<dbReference type="InterPro" id="IPR001254">
    <property type="entry name" value="Trypsin_dom"/>
</dbReference>
<evidence type="ECO:0000256" key="1">
    <source>
        <dbReference type="SAM" id="MobiDB-lite"/>
    </source>
</evidence>
<protein>
    <recommendedName>
        <fullName evidence="2">Peptidase S1 domain-containing protein</fullName>
    </recommendedName>
</protein>
<dbReference type="Gene3D" id="2.40.10.10">
    <property type="entry name" value="Trypsin-like serine proteases"/>
    <property type="match status" value="1"/>
</dbReference>
<accession>E9H0M1</accession>
<feature type="region of interest" description="Disordered" evidence="1">
    <location>
        <begin position="1"/>
        <end position="22"/>
    </location>
</feature>
<keyword evidence="4" id="KW-1185">Reference proteome</keyword>
<dbReference type="EMBL" id="GL732581">
    <property type="protein sequence ID" value="EFX74672.1"/>
    <property type="molecule type" value="Genomic_DNA"/>
</dbReference>
<dbReference type="InterPro" id="IPR009003">
    <property type="entry name" value="Peptidase_S1_PA"/>
</dbReference>
<dbReference type="OrthoDB" id="6430547at2759"/>
<dbReference type="AlphaFoldDB" id="E9H0M1"/>
<evidence type="ECO:0000259" key="2">
    <source>
        <dbReference type="Pfam" id="PF00089"/>
    </source>
</evidence>
<reference evidence="3 4" key="1">
    <citation type="journal article" date="2011" name="Science">
        <title>The ecoresponsive genome of Daphnia pulex.</title>
        <authorList>
            <person name="Colbourne J.K."/>
            <person name="Pfrender M.E."/>
            <person name="Gilbert D."/>
            <person name="Thomas W.K."/>
            <person name="Tucker A."/>
            <person name="Oakley T.H."/>
            <person name="Tokishita S."/>
            <person name="Aerts A."/>
            <person name="Arnold G.J."/>
            <person name="Basu M.K."/>
            <person name="Bauer D.J."/>
            <person name="Caceres C.E."/>
            <person name="Carmel L."/>
            <person name="Casola C."/>
            <person name="Choi J.H."/>
            <person name="Detter J.C."/>
            <person name="Dong Q."/>
            <person name="Dusheyko S."/>
            <person name="Eads B.D."/>
            <person name="Frohlich T."/>
            <person name="Geiler-Samerotte K.A."/>
            <person name="Gerlach D."/>
            <person name="Hatcher P."/>
            <person name="Jogdeo S."/>
            <person name="Krijgsveld J."/>
            <person name="Kriventseva E.V."/>
            <person name="Kultz D."/>
            <person name="Laforsch C."/>
            <person name="Lindquist E."/>
            <person name="Lopez J."/>
            <person name="Manak J.R."/>
            <person name="Muller J."/>
            <person name="Pangilinan J."/>
            <person name="Patwardhan R.P."/>
            <person name="Pitluck S."/>
            <person name="Pritham E.J."/>
            <person name="Rechtsteiner A."/>
            <person name="Rho M."/>
            <person name="Rogozin I.B."/>
            <person name="Sakarya O."/>
            <person name="Salamov A."/>
            <person name="Schaack S."/>
            <person name="Shapiro H."/>
            <person name="Shiga Y."/>
            <person name="Skalitzky C."/>
            <person name="Smith Z."/>
            <person name="Souvorov A."/>
            <person name="Sung W."/>
            <person name="Tang Z."/>
            <person name="Tsuchiya D."/>
            <person name="Tu H."/>
            <person name="Vos H."/>
            <person name="Wang M."/>
            <person name="Wolf Y.I."/>
            <person name="Yamagata H."/>
            <person name="Yamada T."/>
            <person name="Ye Y."/>
            <person name="Shaw J.R."/>
            <person name="Andrews J."/>
            <person name="Crease T.J."/>
            <person name="Tang H."/>
            <person name="Lucas S.M."/>
            <person name="Robertson H.M."/>
            <person name="Bork P."/>
            <person name="Koonin E.V."/>
            <person name="Zdobnov E.M."/>
            <person name="Grigoriev I.V."/>
            <person name="Lynch M."/>
            <person name="Boore J.L."/>
        </authorList>
    </citation>
    <scope>NUCLEOTIDE SEQUENCE [LARGE SCALE GENOMIC DNA]</scope>
</reference>
<evidence type="ECO:0000313" key="3">
    <source>
        <dbReference type="EMBL" id="EFX74672.1"/>
    </source>
</evidence>
<dbReference type="SUPFAM" id="SSF50494">
    <property type="entry name" value="Trypsin-like serine proteases"/>
    <property type="match status" value="1"/>
</dbReference>
<name>E9H0M1_DAPPU</name>
<dbReference type="GO" id="GO:0006508">
    <property type="term" value="P:proteolysis"/>
    <property type="evidence" value="ECO:0007669"/>
    <property type="project" value="InterPro"/>
</dbReference>
<dbReference type="Pfam" id="PF00089">
    <property type="entry name" value="Trypsin"/>
    <property type="match status" value="1"/>
</dbReference>
<feature type="domain" description="Peptidase S1" evidence="2">
    <location>
        <begin position="67"/>
        <end position="108"/>
    </location>
</feature>
<dbReference type="InParanoid" id="E9H0M1"/>